<name>A0A2N1JDC5_9BASI</name>
<dbReference type="Pfam" id="PF00175">
    <property type="entry name" value="NAD_binding_1"/>
    <property type="match status" value="1"/>
</dbReference>
<evidence type="ECO:0000313" key="18">
    <source>
        <dbReference type="EMBL" id="PKI84543.1"/>
    </source>
</evidence>
<comment type="cofactor">
    <cofactor evidence="1 14 15">
        <name>FAD</name>
        <dbReference type="ChEBI" id="CHEBI:57692"/>
    </cofactor>
</comment>
<feature type="binding site" evidence="14">
    <location>
        <position position="168"/>
    </location>
    <ligand>
        <name>FAD</name>
        <dbReference type="ChEBI" id="CHEBI:57692"/>
    </ligand>
</feature>
<evidence type="ECO:0000256" key="5">
    <source>
        <dbReference type="ARBA" id="ARBA00022692"/>
    </source>
</evidence>
<organism evidence="18 19">
    <name type="scientific">Malassezia vespertilionis</name>
    <dbReference type="NCBI Taxonomy" id="2020962"/>
    <lineage>
        <taxon>Eukaryota</taxon>
        <taxon>Fungi</taxon>
        <taxon>Dikarya</taxon>
        <taxon>Basidiomycota</taxon>
        <taxon>Ustilaginomycotina</taxon>
        <taxon>Malasseziomycetes</taxon>
        <taxon>Malasseziales</taxon>
        <taxon>Malasseziaceae</taxon>
        <taxon>Malassezia</taxon>
    </lineage>
</organism>
<protein>
    <recommendedName>
        <fullName evidence="15">NADH-cytochrome b5 reductase</fullName>
        <ecNumber evidence="15">1.6.2.2</ecNumber>
    </recommendedName>
</protein>
<evidence type="ECO:0000256" key="13">
    <source>
        <dbReference type="ARBA" id="ARBA00047682"/>
    </source>
</evidence>
<evidence type="ECO:0000256" key="1">
    <source>
        <dbReference type="ARBA" id="ARBA00001974"/>
    </source>
</evidence>
<feature type="binding site" evidence="14">
    <location>
        <position position="211"/>
    </location>
    <ligand>
        <name>FAD</name>
        <dbReference type="ChEBI" id="CHEBI:57692"/>
    </ligand>
</feature>
<evidence type="ECO:0000256" key="12">
    <source>
        <dbReference type="ARBA" id="ARBA00023136"/>
    </source>
</evidence>
<dbReference type="FunFam" id="2.40.30.10:FF:000069">
    <property type="entry name" value="NADH-cytochrome b5 reductase"/>
    <property type="match status" value="1"/>
</dbReference>
<evidence type="ECO:0000259" key="17">
    <source>
        <dbReference type="PROSITE" id="PS51384"/>
    </source>
</evidence>
<comment type="catalytic activity">
    <reaction evidence="13 15">
        <text>2 Fe(III)-[cytochrome b5] + NADH = 2 Fe(II)-[cytochrome b5] + NAD(+) + H(+)</text>
        <dbReference type="Rhea" id="RHEA:46680"/>
        <dbReference type="Rhea" id="RHEA-COMP:10438"/>
        <dbReference type="Rhea" id="RHEA-COMP:10439"/>
        <dbReference type="ChEBI" id="CHEBI:15378"/>
        <dbReference type="ChEBI" id="CHEBI:29033"/>
        <dbReference type="ChEBI" id="CHEBI:29034"/>
        <dbReference type="ChEBI" id="CHEBI:57540"/>
        <dbReference type="ChEBI" id="CHEBI:57945"/>
        <dbReference type="EC" id="1.6.2.2"/>
    </reaction>
</comment>
<keyword evidence="6" id="KW-1000">Mitochondrion outer membrane</keyword>
<evidence type="ECO:0000256" key="3">
    <source>
        <dbReference type="ARBA" id="ARBA00006105"/>
    </source>
</evidence>
<evidence type="ECO:0000256" key="11">
    <source>
        <dbReference type="ARBA" id="ARBA00023128"/>
    </source>
</evidence>
<evidence type="ECO:0000256" key="2">
    <source>
        <dbReference type="ARBA" id="ARBA00004572"/>
    </source>
</evidence>
<keyword evidence="12 16" id="KW-0472">Membrane</keyword>
<feature type="binding site" evidence="14">
    <location>
        <position position="160"/>
    </location>
    <ligand>
        <name>FAD</name>
        <dbReference type="ChEBI" id="CHEBI:57692"/>
    </ligand>
</feature>
<dbReference type="InterPro" id="IPR017927">
    <property type="entry name" value="FAD-bd_FR_type"/>
</dbReference>
<dbReference type="InterPro" id="IPR001834">
    <property type="entry name" value="CBR-like"/>
</dbReference>
<dbReference type="GO" id="GO:0005741">
    <property type="term" value="C:mitochondrial outer membrane"/>
    <property type="evidence" value="ECO:0007669"/>
    <property type="project" value="UniProtKB-SubCell"/>
</dbReference>
<evidence type="ECO:0000256" key="16">
    <source>
        <dbReference type="SAM" id="Phobius"/>
    </source>
</evidence>
<dbReference type="CDD" id="cd06183">
    <property type="entry name" value="cyt_b5_reduct_like"/>
    <property type="match status" value="1"/>
</dbReference>
<dbReference type="InterPro" id="IPR017938">
    <property type="entry name" value="Riboflavin_synthase-like_b-brl"/>
</dbReference>
<dbReference type="OrthoDB" id="432685at2759"/>
<dbReference type="InterPro" id="IPR001709">
    <property type="entry name" value="Flavoprot_Pyr_Nucl_cyt_Rdtase"/>
</dbReference>
<dbReference type="InterPro" id="IPR039261">
    <property type="entry name" value="FNR_nucleotide-bd"/>
</dbReference>
<evidence type="ECO:0000256" key="6">
    <source>
        <dbReference type="ARBA" id="ARBA00022787"/>
    </source>
</evidence>
<dbReference type="FunFam" id="3.40.50.80:FF:000009">
    <property type="entry name" value="NADH-cytochrome b5 reductase"/>
    <property type="match status" value="1"/>
</dbReference>
<dbReference type="PRINTS" id="PR00371">
    <property type="entry name" value="FPNCR"/>
</dbReference>
<evidence type="ECO:0000256" key="15">
    <source>
        <dbReference type="RuleBase" id="RU361226"/>
    </source>
</evidence>
<keyword evidence="4 14" id="KW-0285">Flavoprotein</keyword>
<dbReference type="GO" id="GO:0090524">
    <property type="term" value="F:cytochrome-b5 reductase activity, acting on NADH"/>
    <property type="evidence" value="ECO:0007669"/>
    <property type="project" value="UniProtKB-EC"/>
</dbReference>
<comment type="similarity">
    <text evidence="3 15">Belongs to the flavoprotein pyridine nucleotide cytochrome reductase family.</text>
</comment>
<keyword evidence="11" id="KW-0496">Mitochondrion</keyword>
<comment type="subcellular location">
    <subcellularLocation>
        <location evidence="2">Mitochondrion outer membrane</location>
        <topology evidence="2">Single-pass membrane protein</topology>
    </subcellularLocation>
</comment>
<evidence type="ECO:0000256" key="14">
    <source>
        <dbReference type="PIRSR" id="PIRSR601834-1"/>
    </source>
</evidence>
<dbReference type="STRING" id="2020962.A0A2N1JDC5"/>
<feature type="domain" description="FAD-binding FR-type" evidence="17">
    <location>
        <begin position="86"/>
        <end position="194"/>
    </location>
</feature>
<keyword evidence="19" id="KW-1185">Reference proteome</keyword>
<dbReference type="EC" id="1.6.2.2" evidence="15"/>
<dbReference type="PRINTS" id="PR00406">
    <property type="entry name" value="CYTB5RDTASE"/>
</dbReference>
<feature type="binding site" evidence="14">
    <location>
        <position position="143"/>
    </location>
    <ligand>
        <name>FAD</name>
        <dbReference type="ChEBI" id="CHEBI:57692"/>
    </ligand>
</feature>
<dbReference type="Gene3D" id="2.40.30.10">
    <property type="entry name" value="Translation factors"/>
    <property type="match status" value="1"/>
</dbReference>
<feature type="binding site" evidence="14">
    <location>
        <position position="162"/>
    </location>
    <ligand>
        <name>FAD</name>
        <dbReference type="ChEBI" id="CHEBI:57692"/>
    </ligand>
</feature>
<dbReference type="Gene3D" id="3.40.50.80">
    <property type="entry name" value="Nucleotide-binding domain of ferredoxin-NADP reductase (FNR) module"/>
    <property type="match status" value="1"/>
</dbReference>
<dbReference type="PANTHER" id="PTHR19370">
    <property type="entry name" value="NADH-CYTOCHROME B5 REDUCTASE"/>
    <property type="match status" value="1"/>
</dbReference>
<keyword evidence="8 16" id="KW-1133">Transmembrane helix</keyword>
<dbReference type="SUPFAM" id="SSF63380">
    <property type="entry name" value="Riboflavin synthase domain-like"/>
    <property type="match status" value="1"/>
</dbReference>
<evidence type="ECO:0000256" key="10">
    <source>
        <dbReference type="ARBA" id="ARBA00023027"/>
    </source>
</evidence>
<dbReference type="EMBL" id="KZ454989">
    <property type="protein sequence ID" value="PKI84543.1"/>
    <property type="molecule type" value="Genomic_DNA"/>
</dbReference>
<dbReference type="PROSITE" id="PS51384">
    <property type="entry name" value="FAD_FR"/>
    <property type="match status" value="1"/>
</dbReference>
<feature type="binding site" evidence="14">
    <location>
        <position position="144"/>
    </location>
    <ligand>
        <name>FAD</name>
        <dbReference type="ChEBI" id="CHEBI:57692"/>
    </ligand>
</feature>
<keyword evidence="7 14" id="KW-0274">FAD</keyword>
<dbReference type="PANTHER" id="PTHR19370:SF171">
    <property type="entry name" value="NADH-CYTOCHROME B5 REDUCTASE 2"/>
    <property type="match status" value="1"/>
</dbReference>
<dbReference type="Proteomes" id="UP000232875">
    <property type="component" value="Unassembled WGS sequence"/>
</dbReference>
<evidence type="ECO:0000256" key="8">
    <source>
        <dbReference type="ARBA" id="ARBA00022989"/>
    </source>
</evidence>
<feature type="transmembrane region" description="Helical" evidence="16">
    <location>
        <begin position="43"/>
        <end position="60"/>
    </location>
</feature>
<evidence type="ECO:0000256" key="4">
    <source>
        <dbReference type="ARBA" id="ARBA00022630"/>
    </source>
</evidence>
<keyword evidence="10 15" id="KW-0520">NAD</keyword>
<dbReference type="SUPFAM" id="SSF52343">
    <property type="entry name" value="Ferredoxin reductase-like, C-terminal NADP-linked domain"/>
    <property type="match status" value="1"/>
</dbReference>
<dbReference type="Pfam" id="PF00970">
    <property type="entry name" value="FAD_binding_6"/>
    <property type="match status" value="1"/>
</dbReference>
<gene>
    <name evidence="18" type="primary">MCR1_1</name>
    <name evidence="18" type="ORF">MVES_001824</name>
</gene>
<sequence>MLFRSAISTSCSAARSALRKNALASVNLRQYSATPKAPSSNVGLYFALGGVAGIAAWYSMGGFNGNMKLAISQVNADSDETALSSSAFNALKLLEVKPYNHDSSIYVFELPDNKRSGVFVASAILVRGAEDEPKDGKGNPVFRPYTPISAPETKGIMELLIKHYPNGKMTEYLKTLKPGDQLRVKGPLPKFEYKPNEFDHIGLIAGGSGITPIWQLISRIASNPDDKTKATVLYGNKAEEDILLRDKFDSLNKDPRFTIVHYLDNAPPNWQGGKGNIGAKDVQEKLPKPTENTKIFVCGPPGLMNAVSGAKKSVTDQGPLVGVLAESGFKAEQVFKF</sequence>
<feature type="binding site" evidence="14">
    <location>
        <position position="145"/>
    </location>
    <ligand>
        <name>FAD</name>
        <dbReference type="ChEBI" id="CHEBI:57692"/>
    </ligand>
</feature>
<reference evidence="18 19" key="1">
    <citation type="submission" date="2017-10" db="EMBL/GenBank/DDBJ databases">
        <title>A novel species of cold-tolerant Malassezia isolated from bats.</title>
        <authorList>
            <person name="Lorch J.M."/>
            <person name="Palmer J.M."/>
            <person name="Vanderwolf K.J."/>
            <person name="Schmidt K.Z."/>
            <person name="Verant M.L."/>
            <person name="Weller T.J."/>
            <person name="Blehert D.S."/>
        </authorList>
    </citation>
    <scope>NUCLEOTIDE SEQUENCE [LARGE SCALE GENOMIC DNA]</scope>
    <source>
        <strain evidence="18 19">NWHC:44797-103</strain>
    </source>
</reference>
<proteinExistence type="inferred from homology"/>
<feature type="binding site" evidence="14">
    <location>
        <position position="169"/>
    </location>
    <ligand>
        <name>FAD</name>
        <dbReference type="ChEBI" id="CHEBI:57692"/>
    </ligand>
</feature>
<dbReference type="AlphaFoldDB" id="A0A2N1JDC5"/>
<evidence type="ECO:0000313" key="19">
    <source>
        <dbReference type="Proteomes" id="UP000232875"/>
    </source>
</evidence>
<keyword evidence="5 16" id="KW-0812">Transmembrane</keyword>
<dbReference type="InterPro" id="IPR001433">
    <property type="entry name" value="OxRdtase_FAD/NAD-bd"/>
</dbReference>
<accession>A0A2N1JDC5</accession>
<keyword evidence="9 15" id="KW-0560">Oxidoreductase</keyword>
<dbReference type="InterPro" id="IPR008333">
    <property type="entry name" value="Cbr1-like_FAD-bd_dom"/>
</dbReference>
<evidence type="ECO:0000256" key="9">
    <source>
        <dbReference type="ARBA" id="ARBA00023002"/>
    </source>
</evidence>
<evidence type="ECO:0000256" key="7">
    <source>
        <dbReference type="ARBA" id="ARBA00022827"/>
    </source>
</evidence>